<reference evidence="3 4" key="1">
    <citation type="submission" date="2021-05" db="EMBL/GenBank/DDBJ databases">
        <title>Novel species in genus Cellulomonas.</title>
        <authorList>
            <person name="Zhang G."/>
        </authorList>
    </citation>
    <scope>NUCLEOTIDE SEQUENCE [LARGE SCALE GENOMIC DNA]</scope>
    <source>
        <strain evidence="4">zg-ZUI222</strain>
    </source>
</reference>
<evidence type="ECO:0000256" key="1">
    <source>
        <dbReference type="SAM" id="MobiDB-lite"/>
    </source>
</evidence>
<keyword evidence="2" id="KW-0812">Transmembrane</keyword>
<keyword evidence="2" id="KW-0472">Membrane</keyword>
<evidence type="ECO:0000256" key="2">
    <source>
        <dbReference type="SAM" id="Phobius"/>
    </source>
</evidence>
<feature type="region of interest" description="Disordered" evidence="1">
    <location>
        <begin position="1"/>
        <end position="30"/>
    </location>
</feature>
<gene>
    <name evidence="3" type="ORF">KG103_01160</name>
</gene>
<evidence type="ECO:0000313" key="3">
    <source>
        <dbReference type="EMBL" id="QVI62593.1"/>
    </source>
</evidence>
<keyword evidence="2" id="KW-1133">Transmembrane helix</keyword>
<protein>
    <recommendedName>
        <fullName evidence="5">Alkaline shock response membrane anchor protein AmaP</fullName>
    </recommendedName>
</protein>
<feature type="transmembrane region" description="Helical" evidence="2">
    <location>
        <begin position="101"/>
        <end position="120"/>
    </location>
</feature>
<dbReference type="Proteomes" id="UP000677804">
    <property type="component" value="Chromosome"/>
</dbReference>
<proteinExistence type="predicted"/>
<keyword evidence="4" id="KW-1185">Reference proteome</keyword>
<evidence type="ECO:0008006" key="5">
    <source>
        <dbReference type="Google" id="ProtNLM"/>
    </source>
</evidence>
<organism evidence="3 4">
    <name type="scientific">Cellulomonas wangleii</name>
    <dbReference type="NCBI Taxonomy" id="2816956"/>
    <lineage>
        <taxon>Bacteria</taxon>
        <taxon>Bacillati</taxon>
        <taxon>Actinomycetota</taxon>
        <taxon>Actinomycetes</taxon>
        <taxon>Micrococcales</taxon>
        <taxon>Cellulomonadaceae</taxon>
        <taxon>Cellulomonas</taxon>
    </lineage>
</organism>
<dbReference type="RefSeq" id="WP_207340254.1">
    <property type="nucleotide sequence ID" value="NZ_CP074405.1"/>
</dbReference>
<accession>A0ABX8D559</accession>
<sequence length="216" mass="22201">MSATADSRRARARRRAEDPAPTSWPPVTEVPAAAAPDPVPLAAPRPAGAVAWVGVVLALVALGLAVVLMHDGLVALRVLDGGSWVLSAADAVGDIRPTWEVALIGVLVGLVGLRLVVIALRRRRRPGLPLAAGGGQYLLGQDVARLASGAAAQVDGVLEVTSTWGRRAVTVRATTDGGPGLEGLIRAAVSERLSALAKAPRVVVRTRRSTDPGGVR</sequence>
<feature type="compositionally biased region" description="Low complexity" evidence="1">
    <location>
        <begin position="19"/>
        <end position="30"/>
    </location>
</feature>
<name>A0ABX8D559_9CELL</name>
<dbReference type="EMBL" id="CP074405">
    <property type="protein sequence ID" value="QVI62593.1"/>
    <property type="molecule type" value="Genomic_DNA"/>
</dbReference>
<feature type="transmembrane region" description="Helical" evidence="2">
    <location>
        <begin position="49"/>
        <end position="69"/>
    </location>
</feature>
<evidence type="ECO:0000313" key="4">
    <source>
        <dbReference type="Proteomes" id="UP000677804"/>
    </source>
</evidence>